<dbReference type="EMBL" id="JAYMGO010000004">
    <property type="protein sequence ID" value="KAL1275709.1"/>
    <property type="molecule type" value="Genomic_DNA"/>
</dbReference>
<comment type="caution">
    <text evidence="1">The sequence shown here is derived from an EMBL/GenBank/DDBJ whole genome shotgun (WGS) entry which is preliminary data.</text>
</comment>
<reference evidence="1 2" key="1">
    <citation type="submission" date="2023-09" db="EMBL/GenBank/DDBJ databases">
        <authorList>
            <person name="Wang M."/>
        </authorList>
    </citation>
    <scope>NUCLEOTIDE SEQUENCE [LARGE SCALE GENOMIC DNA]</scope>
    <source>
        <strain evidence="1">GT-2023</strain>
        <tissue evidence="1">Liver</tissue>
    </source>
</reference>
<proteinExistence type="predicted"/>
<accession>A0ABR3NFQ1</accession>
<keyword evidence="2" id="KW-1185">Reference proteome</keyword>
<name>A0ABR3NFQ1_9TELE</name>
<organism evidence="1 2">
    <name type="scientific">Cirrhinus molitorella</name>
    <name type="common">mud carp</name>
    <dbReference type="NCBI Taxonomy" id="172907"/>
    <lineage>
        <taxon>Eukaryota</taxon>
        <taxon>Metazoa</taxon>
        <taxon>Chordata</taxon>
        <taxon>Craniata</taxon>
        <taxon>Vertebrata</taxon>
        <taxon>Euteleostomi</taxon>
        <taxon>Actinopterygii</taxon>
        <taxon>Neopterygii</taxon>
        <taxon>Teleostei</taxon>
        <taxon>Ostariophysi</taxon>
        <taxon>Cypriniformes</taxon>
        <taxon>Cyprinidae</taxon>
        <taxon>Labeoninae</taxon>
        <taxon>Labeonini</taxon>
        <taxon>Cirrhinus</taxon>
    </lineage>
</organism>
<dbReference type="Proteomes" id="UP001558613">
    <property type="component" value="Unassembled WGS sequence"/>
</dbReference>
<evidence type="ECO:0000313" key="2">
    <source>
        <dbReference type="Proteomes" id="UP001558613"/>
    </source>
</evidence>
<gene>
    <name evidence="1" type="ORF">QQF64_035332</name>
</gene>
<evidence type="ECO:0000313" key="1">
    <source>
        <dbReference type="EMBL" id="KAL1275709.1"/>
    </source>
</evidence>
<sequence length="278" mass="32256">MINTHAYLKADKIHAPLPLWNETGFLALLPVPLNFVFCPRPHSLSCSYPMHTLPYLHVHARMHKDPFSCTVGDPSTHGFLKGDRSFGAVLFVKQSAHLHTRTLAECGGLRLYQWDCTRWAGMERFLGFVKQIRRSRRRKGKKYRPEEDYHEGYEDVYYYASEHLHHRKLLEGLELRFLVSSVFNAALAVKCALEWTFMAILVYTAELLLLECYLSFPVYRMIISIVLSWHSPTCFEVCRFLFTRCPQGRMGNDREEDQESCYPHTMALLVKDGQCKSG</sequence>
<protein>
    <submittedName>
        <fullName evidence="1">Uncharacterized protein</fullName>
    </submittedName>
</protein>